<reference evidence="2 3" key="1">
    <citation type="submission" date="2023-07" db="EMBL/GenBank/DDBJ databases">
        <title>Closed genoem sequence of Methanomicrococcus sp. Hf6.</title>
        <authorList>
            <person name="Poehlein A."/>
            <person name="Protasov E."/>
            <person name="Platt K."/>
            <person name="Reeh H."/>
            <person name="Daniel R."/>
            <person name="Brune A."/>
        </authorList>
    </citation>
    <scope>NUCLEOTIDE SEQUENCE [LARGE SCALE GENOMIC DNA]</scope>
    <source>
        <strain evidence="2 3">Hf6</strain>
    </source>
</reference>
<evidence type="ECO:0000313" key="2">
    <source>
        <dbReference type="EMBL" id="WNY23674.1"/>
    </source>
</evidence>
<gene>
    <name evidence="2" type="ORF">MmiHf6_09870</name>
</gene>
<dbReference type="PROSITE" id="PS51354">
    <property type="entry name" value="GLUTAREDOXIN_2"/>
    <property type="match status" value="1"/>
</dbReference>
<dbReference type="GeneID" id="85195530"/>
<dbReference type="Proteomes" id="UP001302978">
    <property type="component" value="Chromosome"/>
</dbReference>
<accession>A0AA96ZSN9</accession>
<proteinExistence type="predicted"/>
<evidence type="ECO:0000259" key="1">
    <source>
        <dbReference type="Pfam" id="PF00462"/>
    </source>
</evidence>
<dbReference type="Gene3D" id="3.40.30.10">
    <property type="entry name" value="Glutaredoxin"/>
    <property type="match status" value="1"/>
</dbReference>
<dbReference type="KEGG" id="mehf:MmiHf6_09870"/>
<protein>
    <recommendedName>
        <fullName evidence="1">Glutaredoxin domain-containing protein</fullName>
    </recommendedName>
</protein>
<feature type="domain" description="Glutaredoxin" evidence="1">
    <location>
        <begin position="4"/>
        <end position="62"/>
    </location>
</feature>
<dbReference type="SUPFAM" id="SSF52833">
    <property type="entry name" value="Thioredoxin-like"/>
    <property type="match status" value="1"/>
</dbReference>
<name>A0AA96ZSN9_9EURY</name>
<keyword evidence="3" id="KW-1185">Reference proteome</keyword>
<dbReference type="RefSeq" id="WP_316556815.1">
    <property type="nucleotide sequence ID" value="NZ_CP131059.1"/>
</dbReference>
<evidence type="ECO:0000313" key="3">
    <source>
        <dbReference type="Proteomes" id="UP001302978"/>
    </source>
</evidence>
<organism evidence="2 3">
    <name type="scientific">Methanimicrococcus hongohii</name>
    <dbReference type="NCBI Taxonomy" id="3028295"/>
    <lineage>
        <taxon>Archaea</taxon>
        <taxon>Methanobacteriati</taxon>
        <taxon>Methanobacteriota</taxon>
        <taxon>Stenosarchaea group</taxon>
        <taxon>Methanomicrobia</taxon>
        <taxon>Methanosarcinales</taxon>
        <taxon>Methanosarcinaceae</taxon>
        <taxon>Methanimicrococcus</taxon>
    </lineage>
</organism>
<dbReference type="AlphaFoldDB" id="A0AA96ZSN9"/>
<dbReference type="InterPro" id="IPR036249">
    <property type="entry name" value="Thioredoxin-like_sf"/>
</dbReference>
<sequence length="84" mass="9484">MSKIIIYTTDVCPKCKILKGFFRSNNVAYEEMDMTTPAALTELAVNNIFTNVAPVLQIDDKFLTYKDIFEGTAVKEEQIMTLIA</sequence>
<dbReference type="EMBL" id="CP131059">
    <property type="protein sequence ID" value="WNY23674.1"/>
    <property type="molecule type" value="Genomic_DNA"/>
</dbReference>
<dbReference type="InterPro" id="IPR002109">
    <property type="entry name" value="Glutaredoxin"/>
</dbReference>
<dbReference type="Pfam" id="PF00462">
    <property type="entry name" value="Glutaredoxin"/>
    <property type="match status" value="1"/>
</dbReference>